<dbReference type="Pfam" id="PF26343">
    <property type="entry name" value="VapC50_C"/>
    <property type="match status" value="1"/>
</dbReference>
<proteinExistence type="predicted"/>
<comment type="caution">
    <text evidence="3">The sequence shown here is derived from an EMBL/GenBank/DDBJ whole genome shotgun (WGS) entry which is preliminary data.</text>
</comment>
<accession>A0ABR7UIC3</accession>
<gene>
    <name evidence="3" type="ORF">HA482_32410</name>
</gene>
<dbReference type="InterPro" id="IPR058652">
    <property type="entry name" value="VapC50_C"/>
</dbReference>
<dbReference type="RefSeq" id="WP_188101052.1">
    <property type="nucleotide sequence ID" value="NZ_JAANIH010000020.1"/>
</dbReference>
<dbReference type="InterPro" id="IPR002716">
    <property type="entry name" value="PIN_dom"/>
</dbReference>
<protein>
    <submittedName>
        <fullName evidence="3">PIN domain-containing protein</fullName>
    </submittedName>
</protein>
<feature type="domain" description="VapC50 C-terminal" evidence="2">
    <location>
        <begin position="128"/>
        <end position="181"/>
    </location>
</feature>
<feature type="domain" description="PIN" evidence="1">
    <location>
        <begin position="9"/>
        <end position="110"/>
    </location>
</feature>
<dbReference type="EMBL" id="JAATTO010000057">
    <property type="protein sequence ID" value="MBC9982918.1"/>
    <property type="molecule type" value="Genomic_DNA"/>
</dbReference>
<organism evidence="3 4">
    <name type="scientific">Bradyrhizobium campsiandrae</name>
    <dbReference type="NCBI Taxonomy" id="1729892"/>
    <lineage>
        <taxon>Bacteria</taxon>
        <taxon>Pseudomonadati</taxon>
        <taxon>Pseudomonadota</taxon>
        <taxon>Alphaproteobacteria</taxon>
        <taxon>Hyphomicrobiales</taxon>
        <taxon>Nitrobacteraceae</taxon>
        <taxon>Bradyrhizobium</taxon>
    </lineage>
</organism>
<evidence type="ECO:0000259" key="2">
    <source>
        <dbReference type="Pfam" id="PF26343"/>
    </source>
</evidence>
<keyword evidence="4" id="KW-1185">Reference proteome</keyword>
<evidence type="ECO:0000313" key="4">
    <source>
        <dbReference type="Proteomes" id="UP000639516"/>
    </source>
</evidence>
<evidence type="ECO:0000259" key="1">
    <source>
        <dbReference type="Pfam" id="PF13470"/>
    </source>
</evidence>
<dbReference type="Proteomes" id="UP000639516">
    <property type="component" value="Unassembled WGS sequence"/>
</dbReference>
<dbReference type="Pfam" id="PF13470">
    <property type="entry name" value="PIN_3"/>
    <property type="match status" value="1"/>
</dbReference>
<evidence type="ECO:0000313" key="3">
    <source>
        <dbReference type="EMBL" id="MBC9982918.1"/>
    </source>
</evidence>
<sequence>MAFEPSVAVFDACILYPFHLRNIVVQAAVDRLVEARWTDAIHEEWIRNLTAIPTERLQVTRRLMENALPTAMINGYEEHIPTITLPDPNDRHVVAAAITAKASLILTWNLRHFPPSELKRFGLRTITPDEFLCVLFDNGSDLVIGSLANARRNLNKSRVSAPDFIHILESQRLVQLAKLVRKHVSDL</sequence>
<name>A0ABR7UIC3_9BRAD</name>
<reference evidence="3 4" key="1">
    <citation type="journal article" date="2020" name="Arch. Microbiol.">
        <title>Bradyrhizobium campsiandrae sp. nov., a nitrogen-fixing bacterial strain isolated from a native leguminous tree from the Amazon adapted to flooded conditions.</title>
        <authorList>
            <person name="Cabral Michel D."/>
            <person name="Martins da Costa E."/>
            <person name="Azarias Guimaraes A."/>
            <person name="Soares de Carvalho T."/>
            <person name="Santos de Castro Caputo P."/>
            <person name="Willems A."/>
            <person name="de Souza Moreira F.M."/>
        </authorList>
    </citation>
    <scope>NUCLEOTIDE SEQUENCE [LARGE SCALE GENOMIC DNA]</scope>
    <source>
        <strain evidence="4">INPA 384B</strain>
    </source>
</reference>